<evidence type="ECO:0008006" key="3">
    <source>
        <dbReference type="Google" id="ProtNLM"/>
    </source>
</evidence>
<dbReference type="EMBL" id="KN716363">
    <property type="protein sequence ID" value="KJH46237.1"/>
    <property type="molecule type" value="Genomic_DNA"/>
</dbReference>
<dbReference type="SUPFAM" id="SSF56219">
    <property type="entry name" value="DNase I-like"/>
    <property type="match status" value="1"/>
</dbReference>
<sequence>MVSEKIQTTFWATTCKMGRHVQGKHFQLSTLKIERLRPHHPICFRTDITHRELQTVDREFIMTKITIPRLQPRRQKKISIINCYSTSCVANQSELDAFHNQLRKVMQNEKSSYKLVVGDLNARVETMDEKHYRIGKFGLGDRNENGERFAALLSTARLFHGNAFSVKKEHRQWT</sequence>
<dbReference type="AlphaFoldDB" id="A0A0D8XR48"/>
<proteinExistence type="predicted"/>
<evidence type="ECO:0000313" key="2">
    <source>
        <dbReference type="Proteomes" id="UP000053766"/>
    </source>
</evidence>
<protein>
    <recommendedName>
        <fullName evidence="3">Endonuclease/exonuclease/phosphatase domain-containing protein</fullName>
    </recommendedName>
</protein>
<dbReference type="OrthoDB" id="5854880at2759"/>
<reference evidence="2" key="2">
    <citation type="journal article" date="2016" name="Sci. Rep.">
        <title>Dictyocaulus viviparus genome, variome and transcriptome elucidate lungworm biology and support future intervention.</title>
        <authorList>
            <person name="McNulty S.N."/>
            <person name="Strube C."/>
            <person name="Rosa B.A."/>
            <person name="Martin J.C."/>
            <person name="Tyagi R."/>
            <person name="Choi Y.J."/>
            <person name="Wang Q."/>
            <person name="Hallsworth Pepin K."/>
            <person name="Zhang X."/>
            <person name="Ozersky P."/>
            <person name="Wilson R.K."/>
            <person name="Sternberg P.W."/>
            <person name="Gasser R.B."/>
            <person name="Mitreva M."/>
        </authorList>
    </citation>
    <scope>NUCLEOTIDE SEQUENCE [LARGE SCALE GENOMIC DNA]</scope>
    <source>
        <strain evidence="2">HannoverDv2000</strain>
    </source>
</reference>
<name>A0A0D8XR48_DICVI</name>
<dbReference type="Gene3D" id="3.60.10.10">
    <property type="entry name" value="Endonuclease/exonuclease/phosphatase"/>
    <property type="match status" value="1"/>
</dbReference>
<gene>
    <name evidence="1" type="ORF">DICVIV_07716</name>
</gene>
<accession>A0A0D8XR48</accession>
<keyword evidence="2" id="KW-1185">Reference proteome</keyword>
<reference evidence="1 2" key="1">
    <citation type="submission" date="2013-11" db="EMBL/GenBank/DDBJ databases">
        <title>Draft genome of the bovine lungworm Dictyocaulus viviparus.</title>
        <authorList>
            <person name="Mitreva M."/>
        </authorList>
    </citation>
    <scope>NUCLEOTIDE SEQUENCE [LARGE SCALE GENOMIC DNA]</scope>
    <source>
        <strain evidence="1 2">HannoverDv2000</strain>
    </source>
</reference>
<dbReference type="InterPro" id="IPR036691">
    <property type="entry name" value="Endo/exonu/phosph_ase_sf"/>
</dbReference>
<dbReference type="Proteomes" id="UP000053766">
    <property type="component" value="Unassembled WGS sequence"/>
</dbReference>
<organism evidence="1 2">
    <name type="scientific">Dictyocaulus viviparus</name>
    <name type="common">Bovine lungworm</name>
    <dbReference type="NCBI Taxonomy" id="29172"/>
    <lineage>
        <taxon>Eukaryota</taxon>
        <taxon>Metazoa</taxon>
        <taxon>Ecdysozoa</taxon>
        <taxon>Nematoda</taxon>
        <taxon>Chromadorea</taxon>
        <taxon>Rhabditida</taxon>
        <taxon>Rhabditina</taxon>
        <taxon>Rhabditomorpha</taxon>
        <taxon>Strongyloidea</taxon>
        <taxon>Metastrongylidae</taxon>
        <taxon>Dictyocaulus</taxon>
    </lineage>
</organism>
<evidence type="ECO:0000313" key="1">
    <source>
        <dbReference type="EMBL" id="KJH46237.1"/>
    </source>
</evidence>